<reference evidence="3" key="1">
    <citation type="submission" date="2024-05" db="EMBL/GenBank/DDBJ databases">
        <title>Genome sequencing of novel strain.</title>
        <authorList>
            <person name="Ganbat D."/>
            <person name="Ganbat S."/>
            <person name="Lee S.-J."/>
        </authorList>
    </citation>
    <scope>NUCLEOTIDE SEQUENCE</scope>
    <source>
        <strain evidence="3">SMD15-11</strain>
    </source>
</reference>
<evidence type="ECO:0000256" key="1">
    <source>
        <dbReference type="SAM" id="MobiDB-lite"/>
    </source>
</evidence>
<gene>
    <name evidence="3" type="ORF">AAIA72_10945</name>
</gene>
<evidence type="ECO:0000313" key="3">
    <source>
        <dbReference type="EMBL" id="XDT71320.1"/>
    </source>
</evidence>
<sequence>MIRVSLLTIVTTFSTTVAFADSAPISQSGNLAEQKSQANFHDMTDRPMKHEHSDRRLAHEHKRMMFDDNSPETAGVLGPVHPRHHMDNLTASEHKRLMFGQND</sequence>
<name>A0AB39UT31_9GAMM</name>
<dbReference type="RefSeq" id="WP_369600355.1">
    <property type="nucleotide sequence ID" value="NZ_CP154858.1"/>
</dbReference>
<keyword evidence="2" id="KW-0732">Signal</keyword>
<organism evidence="3">
    <name type="scientific">Thermohahella caldifontis</name>
    <dbReference type="NCBI Taxonomy" id="3142973"/>
    <lineage>
        <taxon>Bacteria</taxon>
        <taxon>Pseudomonadati</taxon>
        <taxon>Pseudomonadota</taxon>
        <taxon>Gammaproteobacteria</taxon>
        <taxon>Oceanospirillales</taxon>
        <taxon>Hahellaceae</taxon>
        <taxon>Thermohahella</taxon>
    </lineage>
</organism>
<feature type="chain" id="PRO_5044297334" evidence="2">
    <location>
        <begin position="21"/>
        <end position="103"/>
    </location>
</feature>
<dbReference type="EMBL" id="CP154858">
    <property type="protein sequence ID" value="XDT71320.1"/>
    <property type="molecule type" value="Genomic_DNA"/>
</dbReference>
<protein>
    <submittedName>
        <fullName evidence="3">Uncharacterized protein</fullName>
    </submittedName>
</protein>
<dbReference type="AlphaFoldDB" id="A0AB39UT31"/>
<accession>A0AB39UT31</accession>
<dbReference type="KEGG" id="tcd:AAIA72_10945"/>
<evidence type="ECO:0000256" key="2">
    <source>
        <dbReference type="SAM" id="SignalP"/>
    </source>
</evidence>
<feature type="signal peptide" evidence="2">
    <location>
        <begin position="1"/>
        <end position="20"/>
    </location>
</feature>
<feature type="region of interest" description="Disordered" evidence="1">
    <location>
        <begin position="66"/>
        <end position="86"/>
    </location>
</feature>
<proteinExistence type="predicted"/>